<feature type="binding site" evidence="10">
    <location>
        <position position="206"/>
    </location>
    <ligand>
        <name>Zn(2+)</name>
        <dbReference type="ChEBI" id="CHEBI:29105"/>
        <label>1</label>
    </ligand>
</feature>
<evidence type="ECO:0000256" key="1">
    <source>
        <dbReference type="ARBA" id="ARBA00009614"/>
    </source>
</evidence>
<dbReference type="GO" id="GO:0030574">
    <property type="term" value="P:collagen catabolic process"/>
    <property type="evidence" value="ECO:0007669"/>
    <property type="project" value="TreeGrafter"/>
</dbReference>
<comment type="similarity">
    <text evidence="1">Belongs to the peptidase M10A family. Matrix metalloproteinases (MMPs) subfamily.</text>
</comment>
<dbReference type="InterPro" id="IPR002477">
    <property type="entry name" value="Peptidoglycan-bd-like"/>
</dbReference>
<evidence type="ECO:0000313" key="14">
    <source>
        <dbReference type="EMBL" id="KAK7307179.1"/>
    </source>
</evidence>
<gene>
    <name evidence="14" type="ORF">VNO77_40009</name>
    <name evidence="15" type="ORF">VNO77_40010</name>
</gene>
<dbReference type="GO" id="GO:0008270">
    <property type="term" value="F:zinc ion binding"/>
    <property type="evidence" value="ECO:0007669"/>
    <property type="project" value="InterPro"/>
</dbReference>
<dbReference type="GO" id="GO:0006508">
    <property type="term" value="P:proteolysis"/>
    <property type="evidence" value="ECO:0007669"/>
    <property type="project" value="UniProtKB-KW"/>
</dbReference>
<proteinExistence type="inferred from homology"/>
<feature type="binding site" evidence="10">
    <location>
        <position position="212"/>
    </location>
    <ligand>
        <name>Ca(2+)</name>
        <dbReference type="ChEBI" id="CHEBI:29108"/>
        <label>3</label>
    </ligand>
</feature>
<dbReference type="SUPFAM" id="SSF47090">
    <property type="entry name" value="PGBD-like"/>
    <property type="match status" value="1"/>
</dbReference>
<feature type="binding site" evidence="10">
    <location>
        <position position="267"/>
    </location>
    <ligand>
        <name>Zn(2+)</name>
        <dbReference type="ChEBI" id="CHEBI:29105"/>
        <label>2</label>
        <note>catalytic</note>
    </ligand>
</feature>
<evidence type="ECO:0000256" key="4">
    <source>
        <dbReference type="ARBA" id="ARBA00022729"/>
    </source>
</evidence>
<dbReference type="Gene3D" id="3.40.390.10">
    <property type="entry name" value="Collagenase (Catalytic Domain)"/>
    <property type="match status" value="1"/>
</dbReference>
<dbReference type="InterPro" id="IPR021158">
    <property type="entry name" value="Pept_M10A_Zn_BS"/>
</dbReference>
<name>A0AAN9K0Z1_CANGL</name>
<feature type="binding site" evidence="10">
    <location>
        <position position="211"/>
    </location>
    <ligand>
        <name>Ca(2+)</name>
        <dbReference type="ChEBI" id="CHEBI:29108"/>
        <label>3</label>
    </ligand>
</feature>
<dbReference type="Pfam" id="PF00413">
    <property type="entry name" value="Peptidase_M10"/>
    <property type="match status" value="1"/>
</dbReference>
<dbReference type="CDD" id="cd04278">
    <property type="entry name" value="ZnMc_MMP"/>
    <property type="match status" value="1"/>
</dbReference>
<feature type="binding site" evidence="10">
    <location>
        <position position="219"/>
    </location>
    <ligand>
        <name>Zn(2+)</name>
        <dbReference type="ChEBI" id="CHEBI:29105"/>
        <label>1</label>
    </ligand>
</feature>
<feature type="binding site" evidence="10">
    <location>
        <position position="275"/>
    </location>
    <ligand>
        <name>Zn(2+)</name>
        <dbReference type="ChEBI" id="CHEBI:29105"/>
        <label>2</label>
        <note>catalytic</note>
    </ligand>
</feature>
<dbReference type="InterPro" id="IPR021190">
    <property type="entry name" value="Pept_M10A"/>
</dbReference>
<comment type="cofactor">
    <cofactor evidence="10">
        <name>Zn(2+)</name>
        <dbReference type="ChEBI" id="CHEBI:29105"/>
    </cofactor>
    <text evidence="10">Binds 2 Zn(2+) ions per subunit.</text>
</comment>
<feature type="active site" evidence="9">
    <location>
        <position position="258"/>
    </location>
</feature>
<feature type="binding site" evidence="10">
    <location>
        <position position="231"/>
    </location>
    <ligand>
        <name>Ca(2+)</name>
        <dbReference type="ChEBI" id="CHEBI:29108"/>
        <label>3</label>
    </ligand>
</feature>
<evidence type="ECO:0000256" key="10">
    <source>
        <dbReference type="PIRSR" id="PIRSR621190-2"/>
    </source>
</evidence>
<dbReference type="Pfam" id="PF01471">
    <property type="entry name" value="PG_binding_1"/>
    <property type="match status" value="1"/>
</dbReference>
<keyword evidence="7" id="KW-0482">Metalloprotease</keyword>
<evidence type="ECO:0000256" key="3">
    <source>
        <dbReference type="ARBA" id="ARBA00022723"/>
    </source>
</evidence>
<dbReference type="InterPro" id="IPR001818">
    <property type="entry name" value="Pept_M10_metallopeptidase"/>
</dbReference>
<evidence type="ECO:0000256" key="12">
    <source>
        <dbReference type="SAM" id="SignalP"/>
    </source>
</evidence>
<feature type="domain" description="Peptidase metallopeptidase" evidence="13">
    <location>
        <begin position="141"/>
        <end position="302"/>
    </location>
</feature>
<dbReference type="EMBL" id="JAYMYQ010000010">
    <property type="protein sequence ID" value="KAK7307180.1"/>
    <property type="molecule type" value="Genomic_DNA"/>
</dbReference>
<evidence type="ECO:0000256" key="6">
    <source>
        <dbReference type="ARBA" id="ARBA00022833"/>
    </source>
</evidence>
<evidence type="ECO:0000256" key="2">
    <source>
        <dbReference type="ARBA" id="ARBA00022670"/>
    </source>
</evidence>
<keyword evidence="3 10" id="KW-0479">Metal-binding</keyword>
<evidence type="ECO:0000256" key="8">
    <source>
        <dbReference type="ARBA" id="ARBA00023145"/>
    </source>
</evidence>
<keyword evidence="2" id="KW-0645">Protease</keyword>
<comment type="caution">
    <text evidence="14">The sequence shown here is derived from an EMBL/GenBank/DDBJ whole genome shotgun (WGS) entry which is preliminary data.</text>
</comment>
<evidence type="ECO:0000256" key="11">
    <source>
        <dbReference type="PIRSR" id="PIRSR621190-5"/>
    </source>
</evidence>
<keyword evidence="6 10" id="KW-0862">Zinc</keyword>
<feature type="binding site" evidence="10">
    <location>
        <position position="229"/>
    </location>
    <ligand>
        <name>Zn(2+)</name>
        <dbReference type="ChEBI" id="CHEBI:29105"/>
        <label>1</label>
    </ligand>
</feature>
<keyword evidence="4 12" id="KW-0732">Signal</keyword>
<feature type="binding site" evidence="10">
    <location>
        <position position="234"/>
    </location>
    <ligand>
        <name>Ca(2+)</name>
        <dbReference type="ChEBI" id="CHEBI:29108"/>
        <label>3</label>
    </ligand>
</feature>
<feature type="binding site" description="in inhibited form" evidence="10">
    <location>
        <position position="118"/>
    </location>
    <ligand>
        <name>Zn(2+)</name>
        <dbReference type="ChEBI" id="CHEBI:29105"/>
        <label>2</label>
        <note>catalytic</note>
    </ligand>
</feature>
<feature type="binding site" evidence="10">
    <location>
        <position position="204"/>
    </location>
    <ligand>
        <name>Zn(2+)</name>
        <dbReference type="ChEBI" id="CHEBI:29105"/>
        <label>1</label>
    </ligand>
</feature>
<dbReference type="Proteomes" id="UP001367508">
    <property type="component" value="Unassembled WGS sequence"/>
</dbReference>
<evidence type="ECO:0000256" key="9">
    <source>
        <dbReference type="PIRSR" id="PIRSR621190-1"/>
    </source>
</evidence>
<evidence type="ECO:0000259" key="13">
    <source>
        <dbReference type="SMART" id="SM00235"/>
    </source>
</evidence>
<feature type="binding site" evidence="10">
    <location>
        <position position="234"/>
    </location>
    <ligand>
        <name>Ca(2+)</name>
        <dbReference type="ChEBI" id="CHEBI:29108"/>
        <label>1</label>
    </ligand>
</feature>
<dbReference type="PROSITE" id="PS00546">
    <property type="entry name" value="CYSTEINE_SWITCH"/>
    <property type="match status" value="1"/>
</dbReference>
<dbReference type="InterPro" id="IPR024079">
    <property type="entry name" value="MetalloPept_cat_dom_sf"/>
</dbReference>
<feature type="binding site" evidence="10">
    <location>
        <position position="261"/>
    </location>
    <ligand>
        <name>Zn(2+)</name>
        <dbReference type="ChEBI" id="CHEBI:29105"/>
        <label>2</label>
        <note>catalytic</note>
    </ligand>
</feature>
<dbReference type="SMART" id="SM00235">
    <property type="entry name" value="ZnMc"/>
    <property type="match status" value="1"/>
</dbReference>
<evidence type="ECO:0000256" key="5">
    <source>
        <dbReference type="ARBA" id="ARBA00022801"/>
    </source>
</evidence>
<dbReference type="InterPro" id="IPR036365">
    <property type="entry name" value="PGBD-like_sf"/>
</dbReference>
<keyword evidence="5" id="KW-0378">Hydrolase</keyword>
<dbReference type="SUPFAM" id="SSF55486">
    <property type="entry name" value="Metalloproteases ('zincins'), catalytic domain"/>
    <property type="match status" value="1"/>
</dbReference>
<sequence length="303" mass="33892">MTLSNHRGVLYFALIILHFLTTLFPSVSAHMFHHGTLGALHNNNLATYSHGQNYEDLSIIKKYFHHLGYIPNAPHSNFNNNFDQTLVSAIKAYQKNYKLNVTGEFDKHTLQHLRVPRCGVPDIINGTTGSVQVANYSFFPGRPRWPQVPGRLTYGFDQGGIQIPTNFRNAIINGMNRWSQVSRTSFQSTTTNPQLRFGFYRGNHGDGSPFDGPLGTLAHAFAPTNGRCHFDADERWVPDVTQSPGQNNFDLESVATHEVGHLLGLHHSNDPNAIMFPSIPSGTRKVNLGQDDIEGIRVLYNIN</sequence>
<dbReference type="GO" id="GO:0030198">
    <property type="term" value="P:extracellular matrix organization"/>
    <property type="evidence" value="ECO:0007669"/>
    <property type="project" value="TreeGrafter"/>
</dbReference>
<dbReference type="GO" id="GO:0004222">
    <property type="term" value="F:metalloendopeptidase activity"/>
    <property type="evidence" value="ECO:0007669"/>
    <property type="project" value="InterPro"/>
</dbReference>
<dbReference type="GO" id="GO:0031012">
    <property type="term" value="C:extracellular matrix"/>
    <property type="evidence" value="ECO:0007669"/>
    <property type="project" value="InterPro"/>
</dbReference>
<dbReference type="EMBL" id="JAYMYQ010000010">
    <property type="protein sequence ID" value="KAK7307179.1"/>
    <property type="molecule type" value="Genomic_DNA"/>
</dbReference>
<keyword evidence="8" id="KW-0865">Zymogen</keyword>
<dbReference type="InterPro" id="IPR033739">
    <property type="entry name" value="M10A_MMP"/>
</dbReference>
<dbReference type="InterPro" id="IPR006026">
    <property type="entry name" value="Peptidase_Metallo"/>
</dbReference>
<accession>A0AAN9K0Z1</accession>
<keyword evidence="10" id="KW-0106">Calcium</keyword>
<dbReference type="PRINTS" id="PR00138">
    <property type="entry name" value="MATRIXIN"/>
</dbReference>
<reference evidence="14 16" key="1">
    <citation type="submission" date="2024-01" db="EMBL/GenBank/DDBJ databases">
        <title>The genomes of 5 underutilized Papilionoideae crops provide insights into root nodulation and disease resistanc.</title>
        <authorList>
            <person name="Jiang F."/>
        </authorList>
    </citation>
    <scope>NUCLEOTIDE SEQUENCE [LARGE SCALE GENOMIC DNA]</scope>
    <source>
        <strain evidence="14">LVBAO_FW01</strain>
        <tissue evidence="14">Leaves</tissue>
    </source>
</reference>
<comment type="cofactor">
    <cofactor evidence="10">
        <name>Ca(2+)</name>
        <dbReference type="ChEBI" id="CHEBI:29108"/>
    </cofactor>
    <text evidence="10">Can bind about 5 Ca(2+) ions per subunit.</text>
</comment>
<evidence type="ECO:0000313" key="15">
    <source>
        <dbReference type="EMBL" id="KAK7307180.1"/>
    </source>
</evidence>
<evidence type="ECO:0000256" key="7">
    <source>
        <dbReference type="ARBA" id="ARBA00023049"/>
    </source>
</evidence>
<feature type="chain" id="PRO_5044711257" description="Peptidase metallopeptidase domain-containing protein" evidence="12">
    <location>
        <begin position="30"/>
        <end position="303"/>
    </location>
</feature>
<feature type="signal peptide" evidence="12">
    <location>
        <begin position="1"/>
        <end position="29"/>
    </location>
</feature>
<organism evidence="14 16">
    <name type="scientific">Canavalia gladiata</name>
    <name type="common">Sword bean</name>
    <name type="synonym">Dolichos gladiatus</name>
    <dbReference type="NCBI Taxonomy" id="3824"/>
    <lineage>
        <taxon>Eukaryota</taxon>
        <taxon>Viridiplantae</taxon>
        <taxon>Streptophyta</taxon>
        <taxon>Embryophyta</taxon>
        <taxon>Tracheophyta</taxon>
        <taxon>Spermatophyta</taxon>
        <taxon>Magnoliopsida</taxon>
        <taxon>eudicotyledons</taxon>
        <taxon>Gunneridae</taxon>
        <taxon>Pentapetalae</taxon>
        <taxon>rosids</taxon>
        <taxon>fabids</taxon>
        <taxon>Fabales</taxon>
        <taxon>Fabaceae</taxon>
        <taxon>Papilionoideae</taxon>
        <taxon>50 kb inversion clade</taxon>
        <taxon>NPAAA clade</taxon>
        <taxon>indigoferoid/millettioid clade</taxon>
        <taxon>Phaseoleae</taxon>
        <taxon>Canavalia</taxon>
    </lineage>
</organism>
<dbReference type="PANTHER" id="PTHR10201:SF260">
    <property type="entry name" value="METALLOENDOPROTEINASE 1"/>
    <property type="match status" value="1"/>
</dbReference>
<evidence type="ECO:0000313" key="16">
    <source>
        <dbReference type="Proteomes" id="UP001367508"/>
    </source>
</evidence>
<keyword evidence="16" id="KW-1185">Reference proteome</keyword>
<dbReference type="PANTHER" id="PTHR10201">
    <property type="entry name" value="MATRIX METALLOPROTEINASE"/>
    <property type="match status" value="1"/>
</dbReference>
<protein>
    <recommendedName>
        <fullName evidence="13">Peptidase metallopeptidase domain-containing protein</fullName>
    </recommendedName>
</protein>
<dbReference type="AlphaFoldDB" id="A0AAN9K0Z1"/>
<feature type="short sequence motif" description="Cysteine switch" evidence="11">
    <location>
        <begin position="116"/>
        <end position="133"/>
    </location>
</feature>
<feature type="binding site" evidence="10">
    <location>
        <position position="257"/>
    </location>
    <ligand>
        <name>Zn(2+)</name>
        <dbReference type="ChEBI" id="CHEBI:29105"/>
        <label>2</label>
        <note>catalytic</note>
    </ligand>
</feature>